<gene>
    <name evidence="1" type="ORF">DBRI00130_LOCUS12522</name>
</gene>
<sequence length="398" mass="45897">MMRNLFGAPFAVALVLIGSIANIVYIFLTMPTLTEPLNNVLENMPIFDRGGEHHEQIPDNNSAVIVTKVLWSKDIGILKQWVCFISHAYNDKAKRDFVIFTTMPWEDHEIAELQAVAAPSNLTVALEAPPLEEQLAAMTKEEVTFLRERCGAKENDTLTWFHHCTEPGSNNKANLGYSWQAEFRSYQIWTHPALKNYRYMMWIDSDARIGAKWEVDPIDAMIENDLTLLYAQFPYGSRKNDVEIGNKLTQVYNTSLCGVYADSKYRHIYAKVCKDQPASFEMLGGMHHITDLDVYRNDIHQQFLKAFTGDYRFSRKSDDQMAVTLVAVMEQYLQNKESTDTHKMLTWHERSRNMTLKICHHKTYDGARNERCAANRNNFYHAVKNNFTGLEERCGAFH</sequence>
<dbReference type="AlphaFoldDB" id="A0A7S4V1X6"/>
<evidence type="ECO:0000313" key="1">
    <source>
        <dbReference type="EMBL" id="CAE4602632.1"/>
    </source>
</evidence>
<dbReference type="Gene3D" id="3.90.550.10">
    <property type="entry name" value="Spore Coat Polysaccharide Biosynthesis Protein SpsA, Chain A"/>
    <property type="match status" value="1"/>
</dbReference>
<protein>
    <submittedName>
        <fullName evidence="1">Uncharacterized protein</fullName>
    </submittedName>
</protein>
<name>A0A7S4V1X6_9STRA</name>
<proteinExistence type="predicted"/>
<reference evidence="1" key="1">
    <citation type="submission" date="2021-01" db="EMBL/GenBank/DDBJ databases">
        <authorList>
            <person name="Corre E."/>
            <person name="Pelletier E."/>
            <person name="Niang G."/>
            <person name="Scheremetjew M."/>
            <person name="Finn R."/>
            <person name="Kale V."/>
            <person name="Holt S."/>
            <person name="Cochrane G."/>
            <person name="Meng A."/>
            <person name="Brown T."/>
            <person name="Cohen L."/>
        </authorList>
    </citation>
    <scope>NUCLEOTIDE SEQUENCE</scope>
    <source>
        <strain evidence="1">GSO104</strain>
    </source>
</reference>
<organism evidence="1">
    <name type="scientific">Ditylum brightwellii</name>
    <dbReference type="NCBI Taxonomy" id="49249"/>
    <lineage>
        <taxon>Eukaryota</taxon>
        <taxon>Sar</taxon>
        <taxon>Stramenopiles</taxon>
        <taxon>Ochrophyta</taxon>
        <taxon>Bacillariophyta</taxon>
        <taxon>Mediophyceae</taxon>
        <taxon>Lithodesmiophycidae</taxon>
        <taxon>Lithodesmiales</taxon>
        <taxon>Lithodesmiaceae</taxon>
        <taxon>Ditylum</taxon>
    </lineage>
</organism>
<dbReference type="InterPro" id="IPR029044">
    <property type="entry name" value="Nucleotide-diphossugar_trans"/>
</dbReference>
<dbReference type="EMBL" id="HBNS01015599">
    <property type="protein sequence ID" value="CAE4602632.1"/>
    <property type="molecule type" value="Transcribed_RNA"/>
</dbReference>
<accession>A0A7S4V1X6</accession>